<keyword evidence="1 7" id="KW-0436">Ligase</keyword>
<dbReference type="GO" id="GO:0006424">
    <property type="term" value="P:glutamyl-tRNA aminoacylation"/>
    <property type="evidence" value="ECO:0007669"/>
    <property type="project" value="InterPro"/>
</dbReference>
<dbReference type="GO" id="GO:0006400">
    <property type="term" value="P:tRNA modification"/>
    <property type="evidence" value="ECO:0007669"/>
    <property type="project" value="InterPro"/>
</dbReference>
<dbReference type="InterPro" id="IPR020058">
    <property type="entry name" value="Glu/Gln-tRNA-synth_Ib_cat-dom"/>
</dbReference>
<evidence type="ECO:0000256" key="9">
    <source>
        <dbReference type="SAM" id="Phobius"/>
    </source>
</evidence>
<keyword evidence="4" id="KW-0862">Zinc</keyword>
<feature type="binding site" evidence="7">
    <location>
        <position position="48"/>
    </location>
    <ligand>
        <name>L-glutamate</name>
        <dbReference type="ChEBI" id="CHEBI:29985"/>
    </ligand>
</feature>
<keyword evidence="8" id="KW-0648">Protein biosynthesis</keyword>
<evidence type="ECO:0000256" key="3">
    <source>
        <dbReference type="ARBA" id="ARBA00022741"/>
    </source>
</evidence>
<evidence type="ECO:0000259" key="10">
    <source>
        <dbReference type="Pfam" id="PF00749"/>
    </source>
</evidence>
<dbReference type="InterPro" id="IPR000924">
    <property type="entry name" value="Glu/Gln-tRNA-synth"/>
</dbReference>
<dbReference type="InterPro" id="IPR022380">
    <property type="entry name" value="Glu-Q_tRNA(Asp)_Synthase"/>
</dbReference>
<evidence type="ECO:0000256" key="1">
    <source>
        <dbReference type="ARBA" id="ARBA00022598"/>
    </source>
</evidence>
<dbReference type="NCBIfam" id="TIGR03838">
    <property type="entry name" value="queuosine_YadB"/>
    <property type="match status" value="1"/>
</dbReference>
<dbReference type="NCBIfam" id="NF004314">
    <property type="entry name" value="PRK05710.1-3"/>
    <property type="match status" value="1"/>
</dbReference>
<proteinExistence type="inferred from homology"/>
<keyword evidence="9" id="KW-0812">Transmembrane</keyword>
<evidence type="ECO:0000313" key="11">
    <source>
        <dbReference type="EMBL" id="NII06307.1"/>
    </source>
</evidence>
<evidence type="ECO:0000256" key="5">
    <source>
        <dbReference type="ARBA" id="ARBA00022840"/>
    </source>
</evidence>
<sequence length="296" mass="31928">MDPSTRTRYRGRFAPSPTGALHFGSLVAAVGSWLVARHASGDWLLRVEDIDPPREVPGAAAGILAALDAFGLHADEPVVYQSRRQALYESAFERLREAGEVFPCWCSRADLAPHGGIHRDGRCVAAPDPQRPPAWRLRVPDETLRWTDELQGPQEENLRDVAGDFVIRRVEGLWAYQLACVVDDADQGITHVVRGADLLESTARQIYLQRVLGLTTPGYLHLPLVLDGEGRKLSKSAASLPVDPADPLPALRRALAWLGVPAGDAGDSPGALLASALNGFQPAALRRSSLTPAPAL</sequence>
<feature type="domain" description="Glutamyl/glutaminyl-tRNA synthetase class Ib catalytic" evidence="10">
    <location>
        <begin position="10"/>
        <end position="240"/>
    </location>
</feature>
<dbReference type="InterPro" id="IPR049940">
    <property type="entry name" value="GluQ/Sye"/>
</dbReference>
<feature type="transmembrane region" description="Helical" evidence="9">
    <location>
        <begin position="20"/>
        <end position="36"/>
    </location>
</feature>
<keyword evidence="12" id="KW-1185">Reference proteome</keyword>
<dbReference type="GO" id="GO:0008270">
    <property type="term" value="F:zinc ion binding"/>
    <property type="evidence" value="ECO:0007669"/>
    <property type="project" value="InterPro"/>
</dbReference>
<evidence type="ECO:0000256" key="7">
    <source>
        <dbReference type="HAMAP-Rule" id="MF_01428"/>
    </source>
</evidence>
<dbReference type="EC" id="6.1.1.-" evidence="7"/>
<feature type="binding site" evidence="7">
    <location>
        <position position="176"/>
    </location>
    <ligand>
        <name>L-glutamate</name>
        <dbReference type="ChEBI" id="CHEBI:29985"/>
    </ligand>
</feature>
<comment type="caution">
    <text evidence="11">The sequence shown here is derived from an EMBL/GenBank/DDBJ whole genome shotgun (WGS) entry which is preliminary data.</text>
</comment>
<feature type="binding site" evidence="7">
    <location>
        <begin position="12"/>
        <end position="16"/>
    </location>
    <ligand>
        <name>L-glutamate</name>
        <dbReference type="ChEBI" id="CHEBI:29985"/>
    </ligand>
</feature>
<evidence type="ECO:0000256" key="6">
    <source>
        <dbReference type="ARBA" id="ARBA00023146"/>
    </source>
</evidence>
<feature type="short sequence motif" description="'KMSKS' region" evidence="7">
    <location>
        <begin position="232"/>
        <end position="236"/>
    </location>
</feature>
<protein>
    <recommendedName>
        <fullName evidence="7">Glutamyl-Q tRNA(Asp) synthetase</fullName>
        <shortName evidence="7">Glu-Q-RSs</shortName>
        <ecNumber evidence="7">6.1.1.-</ecNumber>
    </recommendedName>
</protein>
<dbReference type="PANTHER" id="PTHR43311:SF1">
    <property type="entry name" value="GLUTAMYL-Q TRNA(ASP) SYNTHETASE"/>
    <property type="match status" value="1"/>
</dbReference>
<evidence type="ECO:0000256" key="2">
    <source>
        <dbReference type="ARBA" id="ARBA00022723"/>
    </source>
</evidence>
<dbReference type="GO" id="GO:0005829">
    <property type="term" value="C:cytosol"/>
    <property type="evidence" value="ECO:0007669"/>
    <property type="project" value="TreeGrafter"/>
</dbReference>
<evidence type="ECO:0000256" key="8">
    <source>
        <dbReference type="RuleBase" id="RU363037"/>
    </source>
</evidence>
<dbReference type="PRINTS" id="PR00987">
    <property type="entry name" value="TRNASYNTHGLU"/>
</dbReference>
<feature type="short sequence motif" description="'HIGH' region" evidence="7">
    <location>
        <begin position="15"/>
        <end position="25"/>
    </location>
</feature>
<keyword evidence="9" id="KW-0472">Membrane</keyword>
<dbReference type="GO" id="GO:0004818">
    <property type="term" value="F:glutamate-tRNA ligase activity"/>
    <property type="evidence" value="ECO:0007669"/>
    <property type="project" value="TreeGrafter"/>
</dbReference>
<keyword evidence="6 7" id="KW-0030">Aminoacyl-tRNA synthetase</keyword>
<evidence type="ECO:0000313" key="12">
    <source>
        <dbReference type="Proteomes" id="UP000490980"/>
    </source>
</evidence>
<name>A0A7X5ZHZ4_9GAMM</name>
<dbReference type="RefSeq" id="WP_166947298.1">
    <property type="nucleotide sequence ID" value="NZ_JAARLZ010000003.1"/>
</dbReference>
<organism evidence="11 12">
    <name type="scientific">Luteibacter anthropi</name>
    <dbReference type="NCBI Taxonomy" id="564369"/>
    <lineage>
        <taxon>Bacteria</taxon>
        <taxon>Pseudomonadati</taxon>
        <taxon>Pseudomonadota</taxon>
        <taxon>Gammaproteobacteria</taxon>
        <taxon>Lysobacterales</taxon>
        <taxon>Rhodanobacteraceae</taxon>
        <taxon>Luteibacter</taxon>
    </lineage>
</organism>
<comment type="caution">
    <text evidence="7">Lacks conserved residue(s) required for the propagation of feature annotation.</text>
</comment>
<feature type="binding site" evidence="7">
    <location>
        <position position="194"/>
    </location>
    <ligand>
        <name>L-glutamate</name>
        <dbReference type="ChEBI" id="CHEBI:29985"/>
    </ligand>
</feature>
<dbReference type="AlphaFoldDB" id="A0A7X5ZHZ4"/>
<keyword evidence="9" id="KW-1133">Transmembrane helix</keyword>
<evidence type="ECO:0000256" key="4">
    <source>
        <dbReference type="ARBA" id="ARBA00022833"/>
    </source>
</evidence>
<keyword evidence="3 7" id="KW-0547">Nucleotide-binding</keyword>
<keyword evidence="5 7" id="KW-0067">ATP-binding</keyword>
<comment type="similarity">
    <text evidence="7">Belongs to the class-I aminoacyl-tRNA synthetase family. GluQ subfamily.</text>
</comment>
<dbReference type="Proteomes" id="UP000490980">
    <property type="component" value="Unassembled WGS sequence"/>
</dbReference>
<comment type="function">
    <text evidence="7">Catalyzes the tRNA-independent activation of glutamate in presence of ATP and the subsequent transfer of glutamate onto a tRNA(Asp). Glutamate is transferred on the 2-amino-5-(4,5-dihydroxy-2-cyclopenten-1-yl) moiety of the queuosine in the wobble position of the QUC anticodon.</text>
</comment>
<dbReference type="Gene3D" id="3.40.50.620">
    <property type="entry name" value="HUPs"/>
    <property type="match status" value="1"/>
</dbReference>
<dbReference type="EMBL" id="JAARLZ010000003">
    <property type="protein sequence ID" value="NII06307.1"/>
    <property type="molecule type" value="Genomic_DNA"/>
</dbReference>
<dbReference type="HAMAP" id="MF_01428">
    <property type="entry name" value="Glu_Q_tRNA_synth"/>
    <property type="match status" value="1"/>
</dbReference>
<dbReference type="GO" id="GO:0005524">
    <property type="term" value="F:ATP binding"/>
    <property type="evidence" value="ECO:0007669"/>
    <property type="project" value="UniProtKB-KW"/>
</dbReference>
<dbReference type="InterPro" id="IPR014729">
    <property type="entry name" value="Rossmann-like_a/b/a_fold"/>
</dbReference>
<accession>A0A7X5ZHZ4</accession>
<dbReference type="PANTHER" id="PTHR43311">
    <property type="entry name" value="GLUTAMATE--TRNA LIGASE"/>
    <property type="match status" value="1"/>
</dbReference>
<dbReference type="SUPFAM" id="SSF52374">
    <property type="entry name" value="Nucleotidylyl transferase"/>
    <property type="match status" value="1"/>
</dbReference>
<reference evidence="11 12" key="1">
    <citation type="submission" date="2020-03" db="EMBL/GenBank/DDBJ databases">
        <authorList>
            <person name="Lai Q."/>
        </authorList>
    </citation>
    <scope>NUCLEOTIDE SEQUENCE [LARGE SCALE GENOMIC DNA]</scope>
    <source>
        <strain evidence="11 12">CCUG 25036</strain>
    </source>
</reference>
<gene>
    <name evidence="7" type="primary">gluQ</name>
    <name evidence="11" type="ORF">HBF25_07920</name>
</gene>
<dbReference type="Pfam" id="PF00749">
    <property type="entry name" value="tRNA-synt_1c"/>
    <property type="match status" value="1"/>
</dbReference>
<keyword evidence="2" id="KW-0479">Metal-binding</keyword>
<feature type="binding site" evidence="7">
    <location>
        <position position="235"/>
    </location>
    <ligand>
        <name>ATP</name>
        <dbReference type="ChEBI" id="CHEBI:30616"/>
    </ligand>
</feature>